<feature type="compositionally biased region" description="Basic residues" evidence="1">
    <location>
        <begin position="9"/>
        <end position="20"/>
    </location>
</feature>
<dbReference type="Proteomes" id="UP000729357">
    <property type="component" value="Unassembled WGS sequence"/>
</dbReference>
<dbReference type="AlphaFoldDB" id="A0A9P8FWH8"/>
<dbReference type="EMBL" id="JAHFXS010000459">
    <property type="protein sequence ID" value="KAG9984767.1"/>
    <property type="molecule type" value="Genomic_DNA"/>
</dbReference>
<feature type="region of interest" description="Disordered" evidence="1">
    <location>
        <begin position="199"/>
        <end position="246"/>
    </location>
</feature>
<accession>A0A9P8FWH8</accession>
<dbReference type="GO" id="GO:0030466">
    <property type="term" value="P:silent mating-type cassette heterochromatin formation"/>
    <property type="evidence" value="ECO:0007669"/>
    <property type="project" value="TreeGrafter"/>
</dbReference>
<name>A0A9P8FWH8_AURME</name>
<proteinExistence type="predicted"/>
<sequence length="377" mass="41459">MRPSDKWVKKQTTKSKKQQRKVMPPAGPSEPQSDYFVDQPSALYTDAAQPEDEGNGRSSEERTSDEPVPTVARPRANSVQPQPKRDENEKQWTGPELDAALHRAIQSSPARFVGSQESPIEVEAELTPKPTRRLLFPSPRERNGQMKTLDDLALPGSKPPSSTIIEMAFVEEPNKENCPPQNQEDDDLAHLFECSPDVFKTPRKTPEKNGATQDTLLKTPTPSRSSLRTVARNTRTPSGNQGSTFLPTFSSAEAKNLFPTTPSKWANLSSPSRNQMTPFTRQLTQLLSDAHHEAPFLSPGRQFDFSDAMPTFMTPGRSLDFNFDEFDIMNVDMGTAVTSNPTDSNAITAVTDATTALHATTSGDVSTEHANTTATTT</sequence>
<evidence type="ECO:0000256" key="1">
    <source>
        <dbReference type="SAM" id="MobiDB-lite"/>
    </source>
</evidence>
<keyword evidence="3" id="KW-1185">Reference proteome</keyword>
<evidence type="ECO:0000313" key="3">
    <source>
        <dbReference type="Proteomes" id="UP000729357"/>
    </source>
</evidence>
<dbReference type="PANTHER" id="PTHR39147">
    <property type="entry name" value="PROTEIN SPT21"/>
    <property type="match status" value="1"/>
</dbReference>
<dbReference type="GO" id="GO:0000183">
    <property type="term" value="P:rDNA heterochromatin formation"/>
    <property type="evidence" value="ECO:0007669"/>
    <property type="project" value="TreeGrafter"/>
</dbReference>
<dbReference type="GO" id="GO:0006357">
    <property type="term" value="P:regulation of transcription by RNA polymerase II"/>
    <property type="evidence" value="ECO:0007669"/>
    <property type="project" value="TreeGrafter"/>
</dbReference>
<dbReference type="InterPro" id="IPR042403">
    <property type="entry name" value="Spt21/Ams2"/>
</dbReference>
<comment type="caution">
    <text evidence="2">The sequence shown here is derived from an EMBL/GenBank/DDBJ whole genome shotgun (WGS) entry which is preliminary data.</text>
</comment>
<feature type="compositionally biased region" description="Basic and acidic residues" evidence="1">
    <location>
        <begin position="54"/>
        <end position="65"/>
    </location>
</feature>
<protein>
    <submittedName>
        <fullName evidence="2">Uncharacterized protein</fullName>
    </submittedName>
</protein>
<evidence type="ECO:0000313" key="2">
    <source>
        <dbReference type="EMBL" id="KAG9984767.1"/>
    </source>
</evidence>
<gene>
    <name evidence="2" type="ORF">KCU98_g5184</name>
</gene>
<reference evidence="2" key="2">
    <citation type="submission" date="2021-08" db="EMBL/GenBank/DDBJ databases">
        <authorList>
            <person name="Gostincar C."/>
            <person name="Sun X."/>
            <person name="Song Z."/>
            <person name="Gunde-Cimerman N."/>
        </authorList>
    </citation>
    <scope>NUCLEOTIDE SEQUENCE</scope>
    <source>
        <strain evidence="2">EXF-9298</strain>
    </source>
</reference>
<dbReference type="PANTHER" id="PTHR39147:SF1">
    <property type="entry name" value="PROTEIN SPT21"/>
    <property type="match status" value="1"/>
</dbReference>
<feature type="region of interest" description="Disordered" evidence="1">
    <location>
        <begin position="1"/>
        <end position="96"/>
    </location>
</feature>
<reference evidence="2" key="1">
    <citation type="journal article" date="2021" name="J Fungi (Basel)">
        <title>Virulence traits and population genomics of the black yeast Aureobasidium melanogenum.</title>
        <authorList>
            <person name="Cernosa A."/>
            <person name="Sun X."/>
            <person name="Gostincar C."/>
            <person name="Fang C."/>
            <person name="Gunde-Cimerman N."/>
            <person name="Song Z."/>
        </authorList>
    </citation>
    <scope>NUCLEOTIDE SEQUENCE</scope>
    <source>
        <strain evidence="2">EXF-9298</strain>
    </source>
</reference>
<feature type="non-terminal residue" evidence="2">
    <location>
        <position position="377"/>
    </location>
</feature>
<organism evidence="2 3">
    <name type="scientific">Aureobasidium melanogenum</name>
    <name type="common">Aureobasidium pullulans var. melanogenum</name>
    <dbReference type="NCBI Taxonomy" id="46634"/>
    <lineage>
        <taxon>Eukaryota</taxon>
        <taxon>Fungi</taxon>
        <taxon>Dikarya</taxon>
        <taxon>Ascomycota</taxon>
        <taxon>Pezizomycotina</taxon>
        <taxon>Dothideomycetes</taxon>
        <taxon>Dothideomycetidae</taxon>
        <taxon>Dothideales</taxon>
        <taxon>Saccotheciaceae</taxon>
        <taxon>Aureobasidium</taxon>
    </lineage>
</organism>
<feature type="compositionally biased region" description="Basic and acidic residues" evidence="1">
    <location>
        <begin position="139"/>
        <end position="150"/>
    </location>
</feature>
<feature type="region of interest" description="Disordered" evidence="1">
    <location>
        <begin position="110"/>
        <end position="161"/>
    </location>
</feature>
<feature type="compositionally biased region" description="Polar residues" evidence="1">
    <location>
        <begin position="210"/>
        <end position="246"/>
    </location>
</feature>